<feature type="signal peptide" evidence="1">
    <location>
        <begin position="1"/>
        <end position="22"/>
    </location>
</feature>
<sequence length="246" mass="24482">MRLAAILMSTLALAACNMGANAQESSGGGDGGPVTQRSYQLSGFDAVGSGGSQDVIVTVGGAHSVRAEGVAEALDRLEIEVEDGTLKIGNKRGSNWNIGWGGNRPKTTVYVTLPAIRSAAVAGSGDMRVDRVQGDRFQASVAGSGDLDIGQILVAETKFSVAGSGNIKAVGTAQNSSVSIAGSGDIDTGGVQVRTASASVAGSGNIRIHASETANISIVGSGDVEVSGSAKCNVSKRGSGGVRCTA</sequence>
<dbReference type="AlphaFoldDB" id="A0A6J4U692"/>
<dbReference type="EMBL" id="CADCWD010000070">
    <property type="protein sequence ID" value="CAA9541079.1"/>
    <property type="molecule type" value="Genomic_DNA"/>
</dbReference>
<dbReference type="PROSITE" id="PS51257">
    <property type="entry name" value="PROKAR_LIPOPROTEIN"/>
    <property type="match status" value="1"/>
</dbReference>
<dbReference type="InterPro" id="IPR021255">
    <property type="entry name" value="DUF2807"/>
</dbReference>
<gene>
    <name evidence="3" type="ORF">AVDCRST_MAG23-2068</name>
</gene>
<accession>A0A6J4U692</accession>
<protein>
    <recommendedName>
        <fullName evidence="2">Putative auto-transporter adhesin head GIN domain-containing protein</fullName>
    </recommendedName>
</protein>
<evidence type="ECO:0000313" key="3">
    <source>
        <dbReference type="EMBL" id="CAA9541079.1"/>
    </source>
</evidence>
<proteinExistence type="predicted"/>
<feature type="domain" description="Putative auto-transporter adhesin head GIN" evidence="2">
    <location>
        <begin position="44"/>
        <end position="230"/>
    </location>
</feature>
<feature type="chain" id="PRO_5027050539" description="Putative auto-transporter adhesin head GIN domain-containing protein" evidence="1">
    <location>
        <begin position="23"/>
        <end position="246"/>
    </location>
</feature>
<reference evidence="3" key="1">
    <citation type="submission" date="2020-02" db="EMBL/GenBank/DDBJ databases">
        <authorList>
            <person name="Meier V. D."/>
        </authorList>
    </citation>
    <scope>NUCLEOTIDE SEQUENCE</scope>
    <source>
        <strain evidence="3">AVDCRST_MAG23</strain>
    </source>
</reference>
<dbReference type="Pfam" id="PF10988">
    <property type="entry name" value="DUF2807"/>
    <property type="match status" value="1"/>
</dbReference>
<organism evidence="3">
    <name type="scientific">uncultured Sphingosinicella sp</name>
    <dbReference type="NCBI Taxonomy" id="478748"/>
    <lineage>
        <taxon>Bacteria</taxon>
        <taxon>Pseudomonadati</taxon>
        <taxon>Pseudomonadota</taxon>
        <taxon>Alphaproteobacteria</taxon>
        <taxon>Sphingomonadales</taxon>
        <taxon>Sphingosinicellaceae</taxon>
        <taxon>Sphingosinicella</taxon>
        <taxon>environmental samples</taxon>
    </lineage>
</organism>
<evidence type="ECO:0000259" key="2">
    <source>
        <dbReference type="Pfam" id="PF10988"/>
    </source>
</evidence>
<keyword evidence="1" id="KW-0732">Signal</keyword>
<name>A0A6J4U692_9SPHN</name>
<dbReference type="Gene3D" id="2.160.20.120">
    <property type="match status" value="1"/>
</dbReference>
<evidence type="ECO:0000256" key="1">
    <source>
        <dbReference type="SAM" id="SignalP"/>
    </source>
</evidence>